<evidence type="ECO:0000256" key="1">
    <source>
        <dbReference type="SAM" id="SignalP"/>
    </source>
</evidence>
<sequence>MCCCVWLLLLSAGSARLVRCHISERSRSSDEFRHVTRTVCLFPPDVWKSS</sequence>
<dbReference type="Proteomes" id="UP000298652">
    <property type="component" value="Chromosome 7"/>
</dbReference>
<protein>
    <submittedName>
        <fullName evidence="2">Uncharacterized protein</fullName>
    </submittedName>
</protein>
<proteinExistence type="predicted"/>
<evidence type="ECO:0000313" key="3">
    <source>
        <dbReference type="Proteomes" id="UP000298652"/>
    </source>
</evidence>
<feature type="chain" id="PRO_5020294661" evidence="1">
    <location>
        <begin position="16"/>
        <end position="50"/>
    </location>
</feature>
<name>A0A4U6U5G9_SETVI</name>
<gene>
    <name evidence="2" type="ORF">SEVIR_7G176250v2</name>
</gene>
<dbReference type="Gramene" id="TKW05447">
    <property type="protein sequence ID" value="TKW05447"/>
    <property type="gene ID" value="SEVIR_7G176250v2"/>
</dbReference>
<dbReference type="EMBL" id="CM016558">
    <property type="protein sequence ID" value="TKW05447.1"/>
    <property type="molecule type" value="Genomic_DNA"/>
</dbReference>
<organism evidence="2 3">
    <name type="scientific">Setaria viridis</name>
    <name type="common">Green bristlegrass</name>
    <name type="synonym">Setaria italica subsp. viridis</name>
    <dbReference type="NCBI Taxonomy" id="4556"/>
    <lineage>
        <taxon>Eukaryota</taxon>
        <taxon>Viridiplantae</taxon>
        <taxon>Streptophyta</taxon>
        <taxon>Embryophyta</taxon>
        <taxon>Tracheophyta</taxon>
        <taxon>Spermatophyta</taxon>
        <taxon>Magnoliopsida</taxon>
        <taxon>Liliopsida</taxon>
        <taxon>Poales</taxon>
        <taxon>Poaceae</taxon>
        <taxon>PACMAD clade</taxon>
        <taxon>Panicoideae</taxon>
        <taxon>Panicodae</taxon>
        <taxon>Paniceae</taxon>
        <taxon>Cenchrinae</taxon>
        <taxon>Setaria</taxon>
    </lineage>
</organism>
<feature type="signal peptide" evidence="1">
    <location>
        <begin position="1"/>
        <end position="15"/>
    </location>
</feature>
<accession>A0A4U6U5G9</accession>
<keyword evidence="1" id="KW-0732">Signal</keyword>
<evidence type="ECO:0000313" key="2">
    <source>
        <dbReference type="EMBL" id="TKW05447.1"/>
    </source>
</evidence>
<keyword evidence="3" id="KW-1185">Reference proteome</keyword>
<dbReference type="AlphaFoldDB" id="A0A4U6U5G9"/>
<reference evidence="2" key="1">
    <citation type="submission" date="2019-03" db="EMBL/GenBank/DDBJ databases">
        <title>WGS assembly of Setaria viridis.</title>
        <authorList>
            <person name="Huang P."/>
            <person name="Jenkins J."/>
            <person name="Grimwood J."/>
            <person name="Barry K."/>
            <person name="Healey A."/>
            <person name="Mamidi S."/>
            <person name="Sreedasyam A."/>
            <person name="Shu S."/>
            <person name="Feldman M."/>
            <person name="Wu J."/>
            <person name="Yu Y."/>
            <person name="Chen C."/>
            <person name="Johnson J."/>
            <person name="Rokhsar D."/>
            <person name="Baxter I."/>
            <person name="Schmutz J."/>
            <person name="Brutnell T."/>
            <person name="Kellogg E."/>
        </authorList>
    </citation>
    <scope>NUCLEOTIDE SEQUENCE [LARGE SCALE GENOMIC DNA]</scope>
</reference>